<gene>
    <name evidence="3" type="ORF">Bhyg_12567</name>
</gene>
<dbReference type="EMBL" id="WJQU01000003">
    <property type="protein sequence ID" value="KAJ6639820.1"/>
    <property type="molecule type" value="Genomic_DNA"/>
</dbReference>
<dbReference type="Proteomes" id="UP001151699">
    <property type="component" value="Chromosome X"/>
</dbReference>
<sequence>MKKIIQFFNYCCAIRISRNMSKETKNENVVQSPNCAKSVKTKVNTKSGRKSVREIELLKKTMERDAEIHRIEMMELEKKKEFLLREKKFERELKMKEDEISNNCEDEDENDIDEMDPTQRRKNTDEWVKKIPRLSNVIESAREVNDFRCELVFESTRQNCTENSTQNDVLIAAFKALQTRDLKDLPVFNGENVLEWPNFISEFKRSTDEYNIQPNKNLRR</sequence>
<feature type="region of interest" description="Disordered" evidence="2">
    <location>
        <begin position="102"/>
        <end position="121"/>
    </location>
</feature>
<name>A0A9Q0MXS6_9DIPT</name>
<keyword evidence="4" id="KW-1185">Reference proteome</keyword>
<protein>
    <submittedName>
        <fullName evidence="3">Uncharacterized protein</fullName>
    </submittedName>
</protein>
<dbReference type="AlphaFoldDB" id="A0A9Q0MXS6"/>
<evidence type="ECO:0000313" key="3">
    <source>
        <dbReference type="EMBL" id="KAJ6639820.1"/>
    </source>
</evidence>
<organism evidence="3 4">
    <name type="scientific">Pseudolycoriella hygida</name>
    <dbReference type="NCBI Taxonomy" id="35572"/>
    <lineage>
        <taxon>Eukaryota</taxon>
        <taxon>Metazoa</taxon>
        <taxon>Ecdysozoa</taxon>
        <taxon>Arthropoda</taxon>
        <taxon>Hexapoda</taxon>
        <taxon>Insecta</taxon>
        <taxon>Pterygota</taxon>
        <taxon>Neoptera</taxon>
        <taxon>Endopterygota</taxon>
        <taxon>Diptera</taxon>
        <taxon>Nematocera</taxon>
        <taxon>Sciaroidea</taxon>
        <taxon>Sciaridae</taxon>
        <taxon>Pseudolycoriella</taxon>
    </lineage>
</organism>
<accession>A0A9Q0MXS6</accession>
<evidence type="ECO:0000256" key="1">
    <source>
        <dbReference type="SAM" id="Coils"/>
    </source>
</evidence>
<feature type="compositionally biased region" description="Acidic residues" evidence="2">
    <location>
        <begin position="104"/>
        <end position="116"/>
    </location>
</feature>
<proteinExistence type="predicted"/>
<keyword evidence="1" id="KW-0175">Coiled coil</keyword>
<evidence type="ECO:0000313" key="4">
    <source>
        <dbReference type="Proteomes" id="UP001151699"/>
    </source>
</evidence>
<feature type="coiled-coil region" evidence="1">
    <location>
        <begin position="59"/>
        <end position="99"/>
    </location>
</feature>
<evidence type="ECO:0000256" key="2">
    <source>
        <dbReference type="SAM" id="MobiDB-lite"/>
    </source>
</evidence>
<comment type="caution">
    <text evidence="3">The sequence shown here is derived from an EMBL/GenBank/DDBJ whole genome shotgun (WGS) entry which is preliminary data.</text>
</comment>
<reference evidence="3" key="1">
    <citation type="submission" date="2022-07" db="EMBL/GenBank/DDBJ databases">
        <authorList>
            <person name="Trinca V."/>
            <person name="Uliana J.V.C."/>
            <person name="Torres T.T."/>
            <person name="Ward R.J."/>
            <person name="Monesi N."/>
        </authorList>
    </citation>
    <scope>NUCLEOTIDE SEQUENCE</scope>
    <source>
        <strain evidence="3">HSMRA1968</strain>
        <tissue evidence="3">Whole embryos</tissue>
    </source>
</reference>